<keyword evidence="4" id="KW-0961">Cell wall biogenesis/degradation</keyword>
<evidence type="ECO:0000313" key="8">
    <source>
        <dbReference type="EMBL" id="KAH0781148.1"/>
    </source>
</evidence>
<comment type="catalytic activity">
    <reaction evidence="5">
        <text>[(1-&gt;4)-alpha-D-galacturonosyl methyl ester](n) + n H2O = [(1-&gt;4)-alpha-D-galacturonosyl](n) + n methanol + n H(+)</text>
        <dbReference type="Rhea" id="RHEA:22380"/>
        <dbReference type="Rhea" id="RHEA-COMP:14570"/>
        <dbReference type="Rhea" id="RHEA-COMP:14573"/>
        <dbReference type="ChEBI" id="CHEBI:15377"/>
        <dbReference type="ChEBI" id="CHEBI:15378"/>
        <dbReference type="ChEBI" id="CHEBI:17790"/>
        <dbReference type="ChEBI" id="CHEBI:140522"/>
        <dbReference type="ChEBI" id="CHEBI:140523"/>
        <dbReference type="EC" id="3.1.1.11"/>
    </reaction>
</comment>
<protein>
    <recommendedName>
        <fullName evidence="7">Pectinesterase catalytic domain-containing protein</fullName>
    </recommendedName>
</protein>
<organism evidence="8 9">
    <name type="scientific">Solanum tuberosum</name>
    <name type="common">Potato</name>
    <dbReference type="NCBI Taxonomy" id="4113"/>
    <lineage>
        <taxon>Eukaryota</taxon>
        <taxon>Viridiplantae</taxon>
        <taxon>Streptophyta</taxon>
        <taxon>Embryophyta</taxon>
        <taxon>Tracheophyta</taxon>
        <taxon>Spermatophyta</taxon>
        <taxon>Magnoliopsida</taxon>
        <taxon>eudicotyledons</taxon>
        <taxon>Gunneridae</taxon>
        <taxon>Pentapetalae</taxon>
        <taxon>asterids</taxon>
        <taxon>lamiids</taxon>
        <taxon>Solanales</taxon>
        <taxon>Solanaceae</taxon>
        <taxon>Solanoideae</taxon>
        <taxon>Solaneae</taxon>
        <taxon>Solanum</taxon>
    </lineage>
</organism>
<dbReference type="InterPro" id="IPR012334">
    <property type="entry name" value="Pectin_lyas_fold"/>
</dbReference>
<keyword evidence="3" id="KW-0063">Aspartyl esterase</keyword>
<evidence type="ECO:0000256" key="4">
    <source>
        <dbReference type="ARBA" id="ARBA00023316"/>
    </source>
</evidence>
<keyword evidence="6" id="KW-0732">Signal</keyword>
<name>A0ABQ7WK82_SOLTU</name>
<evidence type="ECO:0000313" key="9">
    <source>
        <dbReference type="Proteomes" id="UP000826656"/>
    </source>
</evidence>
<evidence type="ECO:0000256" key="1">
    <source>
        <dbReference type="ARBA" id="ARBA00005184"/>
    </source>
</evidence>
<dbReference type="SUPFAM" id="SSF51126">
    <property type="entry name" value="Pectin lyase-like"/>
    <property type="match status" value="1"/>
</dbReference>
<evidence type="ECO:0000256" key="6">
    <source>
        <dbReference type="SAM" id="SignalP"/>
    </source>
</evidence>
<evidence type="ECO:0000256" key="5">
    <source>
        <dbReference type="ARBA" id="ARBA00047928"/>
    </source>
</evidence>
<feature type="chain" id="PRO_5047283807" description="Pectinesterase catalytic domain-containing protein" evidence="6">
    <location>
        <begin position="16"/>
        <end position="112"/>
    </location>
</feature>
<evidence type="ECO:0000256" key="3">
    <source>
        <dbReference type="ARBA" id="ARBA00023085"/>
    </source>
</evidence>
<dbReference type="PANTHER" id="PTHR31707">
    <property type="entry name" value="PECTINESTERASE"/>
    <property type="match status" value="1"/>
</dbReference>
<dbReference type="Gene3D" id="2.160.20.10">
    <property type="entry name" value="Single-stranded right-handed beta-helix, Pectin lyase-like"/>
    <property type="match status" value="1"/>
</dbReference>
<dbReference type="EMBL" id="JAIVGD010000001">
    <property type="protein sequence ID" value="KAH0781148.1"/>
    <property type="molecule type" value="Genomic_DNA"/>
</dbReference>
<dbReference type="Pfam" id="PF01095">
    <property type="entry name" value="Pectinesterase"/>
    <property type="match status" value="1"/>
</dbReference>
<reference evidence="8 9" key="1">
    <citation type="journal article" date="2021" name="bioRxiv">
        <title>Chromosome-scale and haplotype-resolved genome assembly of a tetraploid potato cultivar.</title>
        <authorList>
            <person name="Sun H."/>
            <person name="Jiao W.-B."/>
            <person name="Krause K."/>
            <person name="Campoy J.A."/>
            <person name="Goel M."/>
            <person name="Folz-Donahue K."/>
            <person name="Kukat C."/>
            <person name="Huettel B."/>
            <person name="Schneeberger K."/>
        </authorList>
    </citation>
    <scope>NUCLEOTIDE SEQUENCE [LARGE SCALE GENOMIC DNA]</scope>
    <source>
        <strain evidence="8">SolTubOtavaFocal</strain>
        <tissue evidence="8">Leaves</tissue>
    </source>
</reference>
<evidence type="ECO:0000256" key="2">
    <source>
        <dbReference type="ARBA" id="ARBA00022801"/>
    </source>
</evidence>
<comment type="pathway">
    <text evidence="1">Glycan metabolism; pectin degradation; 2-dehydro-3-deoxy-D-gluconate from pectin: step 1/5.</text>
</comment>
<comment type="caution">
    <text evidence="8">The sequence shown here is derived from an EMBL/GenBank/DDBJ whole genome shotgun (WGS) entry which is preliminary data.</text>
</comment>
<sequence length="112" mass="12214">MTLFISATIVVCVQSQLITETPYNAVVSKDGTENFNTIARAILSGPDHSVKPFFIKIKKGTYQEYITVDKKKTNIFLIGEGMDTTIITGNRSFVDGNQTCDTATIGSLAMTL</sequence>
<gene>
    <name evidence="8" type="ORF">KY290_000746</name>
</gene>
<feature type="domain" description="Pectinesterase catalytic" evidence="7">
    <location>
        <begin position="24"/>
        <end position="107"/>
    </location>
</feature>
<accession>A0ABQ7WK82</accession>
<keyword evidence="2" id="KW-0378">Hydrolase</keyword>
<proteinExistence type="predicted"/>
<evidence type="ECO:0000259" key="7">
    <source>
        <dbReference type="Pfam" id="PF01095"/>
    </source>
</evidence>
<dbReference type="InterPro" id="IPR011050">
    <property type="entry name" value="Pectin_lyase_fold/virulence"/>
</dbReference>
<dbReference type="InterPro" id="IPR000070">
    <property type="entry name" value="Pectinesterase_cat"/>
</dbReference>
<keyword evidence="9" id="KW-1185">Reference proteome</keyword>
<dbReference type="Proteomes" id="UP000826656">
    <property type="component" value="Unassembled WGS sequence"/>
</dbReference>
<feature type="signal peptide" evidence="6">
    <location>
        <begin position="1"/>
        <end position="15"/>
    </location>
</feature>